<comment type="subcellular location">
    <subcellularLocation>
        <location evidence="4">Cell outer membrane</location>
    </subcellularLocation>
</comment>
<organism evidence="7 8">
    <name type="scientific">Ramlibacter cellulosilyticus</name>
    <dbReference type="NCBI Taxonomy" id="2764187"/>
    <lineage>
        <taxon>Bacteria</taxon>
        <taxon>Pseudomonadati</taxon>
        <taxon>Pseudomonadota</taxon>
        <taxon>Betaproteobacteria</taxon>
        <taxon>Burkholderiales</taxon>
        <taxon>Comamonadaceae</taxon>
        <taxon>Ramlibacter</taxon>
    </lineage>
</organism>
<dbReference type="PANTHER" id="PTHR37482">
    <property type="entry name" value="OUTER MEMBRANE PROTEIN ASSEMBLY FACTOR BAME"/>
    <property type="match status" value="1"/>
</dbReference>
<reference evidence="7" key="1">
    <citation type="submission" date="2020-08" db="EMBL/GenBank/DDBJ databases">
        <title>Ramlibacter sp. USB13 16S ribosomal RNA gene genome sequencing and assembly.</title>
        <authorList>
            <person name="Kang M."/>
        </authorList>
    </citation>
    <scope>NUCLEOTIDE SEQUENCE</scope>
    <source>
        <strain evidence="7">USB13</strain>
    </source>
</reference>
<keyword evidence="8" id="KW-1185">Reference proteome</keyword>
<evidence type="ECO:0000256" key="5">
    <source>
        <dbReference type="SAM" id="MobiDB-lite"/>
    </source>
</evidence>
<evidence type="ECO:0000259" key="6">
    <source>
        <dbReference type="Pfam" id="PF04355"/>
    </source>
</evidence>
<keyword evidence="2 4" id="KW-0472">Membrane</keyword>
<comment type="caution">
    <text evidence="7">The sequence shown here is derived from an EMBL/GenBank/DDBJ whole genome shotgun (WGS) entry which is preliminary data.</text>
</comment>
<sequence>MPAMPLPQRHRVLAAAAFLAALTGCSTVDGYSRSLVNTLTPYKVEVVQGNFISREQVEALQKGMSREQVRNILGTPLVTSLFHGDRWDYVFTLKRRGVDEQKRHLAVFFKDDLMDRVEGDPMPSESEFVTTLDNKRKLGKVPRLEATEAELRAFQSKNQPAATASAAPAPAPAAGTPPTSYPPLESVR</sequence>
<comment type="function">
    <text evidence="4">Part of the outer membrane protein assembly complex, which is involved in assembly and insertion of beta-barrel proteins into the outer membrane.</text>
</comment>
<comment type="subunit">
    <text evidence="4">Part of the Bam complex.</text>
</comment>
<protein>
    <recommendedName>
        <fullName evidence="4">Outer membrane protein assembly factor BamE</fullName>
    </recommendedName>
</protein>
<dbReference type="AlphaFoldDB" id="A0A923MVN9"/>
<dbReference type="EMBL" id="JACORT010000011">
    <property type="protein sequence ID" value="MBC5785568.1"/>
    <property type="molecule type" value="Genomic_DNA"/>
</dbReference>
<dbReference type="GO" id="GO:0030674">
    <property type="term" value="F:protein-macromolecule adaptor activity"/>
    <property type="evidence" value="ECO:0007669"/>
    <property type="project" value="TreeGrafter"/>
</dbReference>
<dbReference type="GO" id="GO:0051205">
    <property type="term" value="P:protein insertion into membrane"/>
    <property type="evidence" value="ECO:0007669"/>
    <property type="project" value="UniProtKB-UniRule"/>
</dbReference>
<feature type="region of interest" description="Disordered" evidence="5">
    <location>
        <begin position="151"/>
        <end position="188"/>
    </location>
</feature>
<dbReference type="InterPro" id="IPR026592">
    <property type="entry name" value="BamE"/>
</dbReference>
<dbReference type="Proteomes" id="UP000608513">
    <property type="component" value="Unassembled WGS sequence"/>
</dbReference>
<evidence type="ECO:0000256" key="3">
    <source>
        <dbReference type="ARBA" id="ARBA00023237"/>
    </source>
</evidence>
<proteinExistence type="inferred from homology"/>
<evidence type="ECO:0000313" key="8">
    <source>
        <dbReference type="Proteomes" id="UP000608513"/>
    </source>
</evidence>
<evidence type="ECO:0000313" key="7">
    <source>
        <dbReference type="EMBL" id="MBC5785568.1"/>
    </source>
</evidence>
<dbReference type="Pfam" id="PF04355">
    <property type="entry name" value="BamE"/>
    <property type="match status" value="1"/>
</dbReference>
<dbReference type="InterPro" id="IPR007450">
    <property type="entry name" value="BamE_dom"/>
</dbReference>
<evidence type="ECO:0000256" key="4">
    <source>
        <dbReference type="HAMAP-Rule" id="MF_00925"/>
    </source>
</evidence>
<evidence type="ECO:0000256" key="2">
    <source>
        <dbReference type="ARBA" id="ARBA00023136"/>
    </source>
</evidence>
<keyword evidence="1 4" id="KW-0732">Signal</keyword>
<evidence type="ECO:0000256" key="1">
    <source>
        <dbReference type="ARBA" id="ARBA00022729"/>
    </source>
</evidence>
<dbReference type="InterPro" id="IPR037873">
    <property type="entry name" value="BamE-like"/>
</dbReference>
<keyword evidence="3 4" id="KW-0998">Cell outer membrane</keyword>
<comment type="similarity">
    <text evidence="4">Belongs to the BamE family.</text>
</comment>
<dbReference type="HAMAP" id="MF_00925">
    <property type="entry name" value="OM_assembly_BamE"/>
    <property type="match status" value="1"/>
</dbReference>
<gene>
    <name evidence="4" type="primary">bamE</name>
    <name evidence="7" type="ORF">H8N03_21690</name>
</gene>
<accession>A0A923MVN9</accession>
<feature type="domain" description="Outer membrane protein assembly factor BamE" evidence="6">
    <location>
        <begin position="49"/>
        <end position="116"/>
    </location>
</feature>
<feature type="compositionally biased region" description="Low complexity" evidence="5">
    <location>
        <begin position="160"/>
        <end position="178"/>
    </location>
</feature>
<name>A0A923MVN9_9BURK</name>
<dbReference type="GO" id="GO:0043165">
    <property type="term" value="P:Gram-negative-bacterium-type cell outer membrane assembly"/>
    <property type="evidence" value="ECO:0007669"/>
    <property type="project" value="UniProtKB-UniRule"/>
</dbReference>
<dbReference type="Gene3D" id="3.30.1450.10">
    <property type="match status" value="1"/>
</dbReference>
<dbReference type="GO" id="GO:1990063">
    <property type="term" value="C:Bam protein complex"/>
    <property type="evidence" value="ECO:0007669"/>
    <property type="project" value="TreeGrafter"/>
</dbReference>
<dbReference type="PANTHER" id="PTHR37482:SF1">
    <property type="entry name" value="OUTER MEMBRANE PROTEIN ASSEMBLY FACTOR BAME"/>
    <property type="match status" value="1"/>
</dbReference>